<evidence type="ECO:0000256" key="1">
    <source>
        <dbReference type="SAM" id="SignalP"/>
    </source>
</evidence>
<evidence type="ECO:0000313" key="3">
    <source>
        <dbReference type="Proteomes" id="UP000230423"/>
    </source>
</evidence>
<sequence>MLHLVSGLSVLIILSSAATLSRKRNDFTNNFGYGPHGIGPSNVGVDSFGFFKEKSYNGGLPPLYTHASYRNYYGDISFHKNKYGLPAPMNFESSQQEGFGPDLHEQVSNHAYNPVDSEGEGSYIFVSDFFANTTYHSYGKLPSLPFPSQTKEKQTSSRIGCAAFIMRKRVKPMDSAAQTTLCLVLNHLHSAGDLSRQITLLCCEPEVNVAFTQNN</sequence>
<reference evidence="2 3" key="1">
    <citation type="submission" date="2015-09" db="EMBL/GenBank/DDBJ databases">
        <title>Draft genome of the parasitic nematode Teladorsagia circumcincta isolate WARC Sus (inbred).</title>
        <authorList>
            <person name="Mitreva M."/>
        </authorList>
    </citation>
    <scope>NUCLEOTIDE SEQUENCE [LARGE SCALE GENOMIC DNA]</scope>
    <source>
        <strain evidence="2 3">S</strain>
    </source>
</reference>
<organism evidence="2 3">
    <name type="scientific">Teladorsagia circumcincta</name>
    <name type="common">Brown stomach worm</name>
    <name type="synonym">Ostertagia circumcincta</name>
    <dbReference type="NCBI Taxonomy" id="45464"/>
    <lineage>
        <taxon>Eukaryota</taxon>
        <taxon>Metazoa</taxon>
        <taxon>Ecdysozoa</taxon>
        <taxon>Nematoda</taxon>
        <taxon>Chromadorea</taxon>
        <taxon>Rhabditida</taxon>
        <taxon>Rhabditina</taxon>
        <taxon>Rhabditomorpha</taxon>
        <taxon>Strongyloidea</taxon>
        <taxon>Trichostrongylidae</taxon>
        <taxon>Teladorsagia</taxon>
    </lineage>
</organism>
<protein>
    <submittedName>
        <fullName evidence="2">Uncharacterized protein</fullName>
    </submittedName>
</protein>
<dbReference type="AlphaFoldDB" id="A0A2G9UYH0"/>
<evidence type="ECO:0000313" key="2">
    <source>
        <dbReference type="EMBL" id="PIO74540.1"/>
    </source>
</evidence>
<proteinExistence type="predicted"/>
<accession>A0A2G9UYH0</accession>
<keyword evidence="1" id="KW-0732">Signal</keyword>
<dbReference type="Proteomes" id="UP000230423">
    <property type="component" value="Unassembled WGS sequence"/>
</dbReference>
<name>A0A2G9UYH0_TELCI</name>
<keyword evidence="3" id="KW-1185">Reference proteome</keyword>
<dbReference type="OrthoDB" id="5835795at2759"/>
<dbReference type="EMBL" id="KZ345258">
    <property type="protein sequence ID" value="PIO74540.1"/>
    <property type="molecule type" value="Genomic_DNA"/>
</dbReference>
<feature type="signal peptide" evidence="1">
    <location>
        <begin position="1"/>
        <end position="17"/>
    </location>
</feature>
<feature type="chain" id="PRO_5013782464" evidence="1">
    <location>
        <begin position="18"/>
        <end position="215"/>
    </location>
</feature>
<gene>
    <name evidence="2" type="ORF">TELCIR_03446</name>
</gene>